<dbReference type="Gene3D" id="1.10.510.10">
    <property type="entry name" value="Transferase(Phosphotransferase) domain 1"/>
    <property type="match status" value="1"/>
</dbReference>
<keyword evidence="2" id="KW-0963">Cytoplasm</keyword>
<dbReference type="SUPFAM" id="SSF56112">
    <property type="entry name" value="Protein kinase-like (PK-like)"/>
    <property type="match status" value="1"/>
</dbReference>
<evidence type="ECO:0000313" key="5">
    <source>
        <dbReference type="Proteomes" id="UP001608902"/>
    </source>
</evidence>
<dbReference type="PANTHER" id="PTHR22999">
    <property type="entry name" value="PX SERINE/THREONINE KINASE PXK"/>
    <property type="match status" value="1"/>
</dbReference>
<dbReference type="InterPro" id="IPR036871">
    <property type="entry name" value="PX_dom_sf"/>
</dbReference>
<protein>
    <recommendedName>
        <fullName evidence="3">PX domain-containing protein</fullName>
    </recommendedName>
</protein>
<dbReference type="AlphaFoldDB" id="A0ABD6EDT6"/>
<dbReference type="Gene3D" id="3.30.1520.10">
    <property type="entry name" value="Phox-like domain"/>
    <property type="match status" value="1"/>
</dbReference>
<reference evidence="4 5" key="1">
    <citation type="submission" date="2024-08" db="EMBL/GenBank/DDBJ databases">
        <title>Gnathostoma spinigerum genome.</title>
        <authorList>
            <person name="Gonzalez-Bertolin B."/>
            <person name="Monzon S."/>
            <person name="Zaballos A."/>
            <person name="Jimenez P."/>
            <person name="Dekumyoy P."/>
            <person name="Varona S."/>
            <person name="Cuesta I."/>
            <person name="Sumanam S."/>
            <person name="Adisakwattana P."/>
            <person name="Gasser R.B."/>
            <person name="Hernandez-Gonzalez A."/>
            <person name="Young N.D."/>
            <person name="Perteguer M.J."/>
        </authorList>
    </citation>
    <scope>NUCLEOTIDE SEQUENCE [LARGE SCALE GENOMIC DNA]</scope>
    <source>
        <strain evidence="4">AL3</strain>
        <tissue evidence="4">Liver</tissue>
    </source>
</reference>
<dbReference type="PROSITE" id="PS50195">
    <property type="entry name" value="PX"/>
    <property type="match status" value="1"/>
</dbReference>
<evidence type="ECO:0000259" key="3">
    <source>
        <dbReference type="PROSITE" id="PS50195"/>
    </source>
</evidence>
<dbReference type="SMART" id="SM00312">
    <property type="entry name" value="PX"/>
    <property type="match status" value="1"/>
</dbReference>
<dbReference type="GO" id="GO:0005737">
    <property type="term" value="C:cytoplasm"/>
    <property type="evidence" value="ECO:0007669"/>
    <property type="project" value="UniProtKB-SubCell"/>
</dbReference>
<accession>A0ABD6EDT6</accession>
<dbReference type="InterPro" id="IPR011009">
    <property type="entry name" value="Kinase-like_dom_sf"/>
</dbReference>
<evidence type="ECO:0000256" key="1">
    <source>
        <dbReference type="ARBA" id="ARBA00004496"/>
    </source>
</evidence>
<dbReference type="Pfam" id="PF00787">
    <property type="entry name" value="PX"/>
    <property type="match status" value="1"/>
</dbReference>
<comment type="caution">
    <text evidence="4">The sequence shown here is derived from an EMBL/GenBank/DDBJ whole genome shotgun (WGS) entry which is preliminary data.</text>
</comment>
<feature type="domain" description="PX" evidence="3">
    <location>
        <begin position="8"/>
        <end position="120"/>
    </location>
</feature>
<sequence length="459" mass="52454">MLSSITSDDITHPMTAKITSWTRTKGFIEYEISVERKLGSNKKWNVTRRYSEFRKLGKQLSKFGVQLNFPPKKYFGNTGDIFVTRRKEGLQKFLDLLLVHPLLYGCADAASFLGAVSFSPIDIQEWVLLALRDKPAWRPFKRWTNCGWRSSKVFYEVEYKNNSYLLNGLRYGPDCCGSIDGLNMALNLLRSLQHPYVNETITSWADGEGIISINPIFYPGSLRDHLYKSNCQDDFFSKYSIDKPMRAMSELSIRSVCRQVLEALSFFHALSIPYADIHAGNIVITEVGCEIVGVEQVFAGQPSLHRSSMLNCDFVKSVEDMMVFAFGEFLYELVCGVFFFPINSIEQGLSVVPPIFRPVLQSIFSPEAGRMPDLTTLISNSLFIDVQVAKMNHREVVVPERFVNLCQELSQQITSRLNEDRVKLKHAAKMEKLHQLATSESERIRRRKIILSVSFLFQI</sequence>
<name>A0ABD6EDT6_9BILA</name>
<dbReference type="Proteomes" id="UP001608902">
    <property type="component" value="Unassembled WGS sequence"/>
</dbReference>
<dbReference type="PANTHER" id="PTHR22999:SF23">
    <property type="entry name" value="SORTING NEXIN-16"/>
    <property type="match status" value="1"/>
</dbReference>
<evidence type="ECO:0000313" key="4">
    <source>
        <dbReference type="EMBL" id="MFH4975013.1"/>
    </source>
</evidence>
<dbReference type="InterPro" id="IPR001683">
    <property type="entry name" value="PX_dom"/>
</dbReference>
<dbReference type="EMBL" id="JBGFUD010000672">
    <property type="protein sequence ID" value="MFH4975013.1"/>
    <property type="molecule type" value="Genomic_DNA"/>
</dbReference>
<evidence type="ECO:0000256" key="2">
    <source>
        <dbReference type="ARBA" id="ARBA00022490"/>
    </source>
</evidence>
<dbReference type="SUPFAM" id="SSF64268">
    <property type="entry name" value="PX domain"/>
    <property type="match status" value="1"/>
</dbReference>
<gene>
    <name evidence="4" type="ORF">AB6A40_001722</name>
</gene>
<dbReference type="Gene3D" id="3.30.200.20">
    <property type="entry name" value="Phosphorylase Kinase, domain 1"/>
    <property type="match status" value="1"/>
</dbReference>
<dbReference type="InterPro" id="IPR051837">
    <property type="entry name" value="SortingNexin/PXDomain-PKLike"/>
</dbReference>
<organism evidence="4 5">
    <name type="scientific">Gnathostoma spinigerum</name>
    <dbReference type="NCBI Taxonomy" id="75299"/>
    <lineage>
        <taxon>Eukaryota</taxon>
        <taxon>Metazoa</taxon>
        <taxon>Ecdysozoa</taxon>
        <taxon>Nematoda</taxon>
        <taxon>Chromadorea</taxon>
        <taxon>Rhabditida</taxon>
        <taxon>Spirurina</taxon>
        <taxon>Gnathostomatomorpha</taxon>
        <taxon>Gnathostomatoidea</taxon>
        <taxon>Gnathostomatidae</taxon>
        <taxon>Gnathostoma</taxon>
    </lineage>
</organism>
<keyword evidence="5" id="KW-1185">Reference proteome</keyword>
<comment type="subcellular location">
    <subcellularLocation>
        <location evidence="1">Cytoplasm</location>
    </subcellularLocation>
</comment>
<proteinExistence type="predicted"/>